<proteinExistence type="predicted"/>
<evidence type="ECO:0000313" key="1">
    <source>
        <dbReference type="EMBL" id="JAD26147.1"/>
    </source>
</evidence>
<name>A0A0A8YU64_ARUDO</name>
<organism evidence="1">
    <name type="scientific">Arundo donax</name>
    <name type="common">Giant reed</name>
    <name type="synonym">Donax arundinaceus</name>
    <dbReference type="NCBI Taxonomy" id="35708"/>
    <lineage>
        <taxon>Eukaryota</taxon>
        <taxon>Viridiplantae</taxon>
        <taxon>Streptophyta</taxon>
        <taxon>Embryophyta</taxon>
        <taxon>Tracheophyta</taxon>
        <taxon>Spermatophyta</taxon>
        <taxon>Magnoliopsida</taxon>
        <taxon>Liliopsida</taxon>
        <taxon>Poales</taxon>
        <taxon>Poaceae</taxon>
        <taxon>PACMAD clade</taxon>
        <taxon>Arundinoideae</taxon>
        <taxon>Arundineae</taxon>
        <taxon>Arundo</taxon>
    </lineage>
</organism>
<dbReference type="AlphaFoldDB" id="A0A0A8YU64"/>
<dbReference type="EMBL" id="GBRH01271748">
    <property type="protein sequence ID" value="JAD26147.1"/>
    <property type="molecule type" value="Transcribed_RNA"/>
</dbReference>
<protein>
    <submittedName>
        <fullName evidence="1">Uncharacterized protein</fullName>
    </submittedName>
</protein>
<sequence>MVSRRLLELSVSGCCCWLLGSKQATVCCLYICGPILSIFYCHGQILPVQI</sequence>
<reference evidence="1" key="1">
    <citation type="submission" date="2014-09" db="EMBL/GenBank/DDBJ databases">
        <authorList>
            <person name="Magalhaes I.L.F."/>
            <person name="Oliveira U."/>
            <person name="Santos F.R."/>
            <person name="Vidigal T.H.D.A."/>
            <person name="Brescovit A.D."/>
            <person name="Santos A.J."/>
        </authorList>
    </citation>
    <scope>NUCLEOTIDE SEQUENCE</scope>
    <source>
        <tissue evidence="1">Shoot tissue taken approximately 20 cm above the soil surface</tissue>
    </source>
</reference>
<accession>A0A0A8YU64</accession>
<reference evidence="1" key="2">
    <citation type="journal article" date="2015" name="Data Brief">
        <title>Shoot transcriptome of the giant reed, Arundo donax.</title>
        <authorList>
            <person name="Barrero R.A."/>
            <person name="Guerrero F.D."/>
            <person name="Moolhuijzen P."/>
            <person name="Goolsby J.A."/>
            <person name="Tidwell J."/>
            <person name="Bellgard S.E."/>
            <person name="Bellgard M.I."/>
        </authorList>
    </citation>
    <scope>NUCLEOTIDE SEQUENCE</scope>
    <source>
        <tissue evidence="1">Shoot tissue taken approximately 20 cm above the soil surface</tissue>
    </source>
</reference>